<evidence type="ECO:0000313" key="5">
    <source>
        <dbReference type="EMBL" id="KMQ65505.1"/>
    </source>
</evidence>
<dbReference type="NCBIfam" id="TIGR01730">
    <property type="entry name" value="RND_mfp"/>
    <property type="match status" value="1"/>
</dbReference>
<dbReference type="Gene3D" id="2.40.50.100">
    <property type="match status" value="1"/>
</dbReference>
<feature type="domain" description="CusB-like beta-barrel" evidence="2">
    <location>
        <begin position="217"/>
        <end position="284"/>
    </location>
</feature>
<dbReference type="GO" id="GO:1990281">
    <property type="term" value="C:efflux pump complex"/>
    <property type="evidence" value="ECO:0007669"/>
    <property type="project" value="TreeGrafter"/>
</dbReference>
<dbReference type="Pfam" id="PF25954">
    <property type="entry name" value="Beta-barrel_RND_2"/>
    <property type="match status" value="1"/>
</dbReference>
<evidence type="ECO:0000256" key="1">
    <source>
        <dbReference type="ARBA" id="ARBA00009477"/>
    </source>
</evidence>
<dbReference type="GO" id="GO:0015562">
    <property type="term" value="F:efflux transmembrane transporter activity"/>
    <property type="evidence" value="ECO:0007669"/>
    <property type="project" value="TreeGrafter"/>
</dbReference>
<dbReference type="SUPFAM" id="SSF111369">
    <property type="entry name" value="HlyD-like secretion proteins"/>
    <property type="match status" value="1"/>
</dbReference>
<dbReference type="OrthoDB" id="9806939at2"/>
<dbReference type="Pfam" id="PF25973">
    <property type="entry name" value="BSH_CzcB"/>
    <property type="match status" value="1"/>
</dbReference>
<comment type="caution">
    <text evidence="5">The sequence shown here is derived from an EMBL/GenBank/DDBJ whole genome shotgun (WGS) entry which is preliminary data.</text>
</comment>
<evidence type="ECO:0000259" key="4">
    <source>
        <dbReference type="Pfam" id="PF25989"/>
    </source>
</evidence>
<evidence type="ECO:0000259" key="2">
    <source>
        <dbReference type="Pfam" id="PF25954"/>
    </source>
</evidence>
<dbReference type="RefSeq" id="WP_048505800.1">
    <property type="nucleotide sequence ID" value="NZ_LFND01000002.1"/>
</dbReference>
<dbReference type="InterPro" id="IPR006143">
    <property type="entry name" value="RND_pump_MFP"/>
</dbReference>
<dbReference type="STRING" id="558151.ACM46_06355"/>
<dbReference type="EMBL" id="LFND01000002">
    <property type="protein sequence ID" value="KMQ65505.1"/>
    <property type="molecule type" value="Genomic_DNA"/>
</dbReference>
<sequence length="362" mass="40069">MKNIIIYTAITIGLMSIQVSCKEEKTSAPPAEMKPMMMHSMETVEIKKSNPKVELKLPGELIPDQETALFAKIPGYVKKINADIGSYVSAGQVLMVLEAPEIQSQAANAKARWQAQEAIYVATKSNYDRMYRANETKGAIAKDALDQITARKLSDQAQVNAAKSAYREVQDINQYLVIRAPFSGIITERNVDLGAYVGPNGGAPLMVIQNTSKLRLSLSVPEANVQYLQTGDTISFRISAIPEKNFKATISRKSGSLDVKLRSEKIEADFINHSRELKPFMIAESVIPLQNREATFFIPRSALVESNMGIYIIRNEGGKTKFVPVKKGRILNDMIEVFGELSEGDKIIKKGNEEILEGVNIK</sequence>
<evidence type="ECO:0000259" key="3">
    <source>
        <dbReference type="Pfam" id="PF25973"/>
    </source>
</evidence>
<feature type="domain" description="YknX-like C-terminal permuted SH3-like" evidence="4">
    <location>
        <begin position="298"/>
        <end position="362"/>
    </location>
</feature>
<dbReference type="Pfam" id="PF25989">
    <property type="entry name" value="YknX_C"/>
    <property type="match status" value="1"/>
</dbReference>
<name>A0A0J7L8Z0_9FLAO</name>
<comment type="similarity">
    <text evidence="1">Belongs to the membrane fusion protein (MFP) (TC 8.A.1) family.</text>
</comment>
<accession>A0A0J7L8Z0</accession>
<dbReference type="Gene3D" id="1.10.287.470">
    <property type="entry name" value="Helix hairpin bin"/>
    <property type="match status" value="1"/>
</dbReference>
<dbReference type="PANTHER" id="PTHR30469:SF15">
    <property type="entry name" value="HLYD FAMILY OF SECRETION PROTEINS"/>
    <property type="match status" value="1"/>
</dbReference>
<dbReference type="Gene3D" id="2.40.420.20">
    <property type="match status" value="1"/>
</dbReference>
<gene>
    <name evidence="5" type="ORF">ACM46_06355</name>
</gene>
<dbReference type="InterPro" id="IPR058637">
    <property type="entry name" value="YknX-like_C"/>
</dbReference>
<dbReference type="PATRIC" id="fig|558151.6.peg.1332"/>
<proteinExistence type="inferred from homology"/>
<dbReference type="AlphaFoldDB" id="A0A0J7L8Z0"/>
<reference evidence="5 6" key="1">
    <citation type="journal article" date="2013" name="Int. J. Syst. Evol. Microbiol.">
        <title>Chryseobacterium angstadtii sp. nov., isolated from a newt tank.</title>
        <authorList>
            <person name="Kirk K.E."/>
            <person name="Hoffman J.A."/>
            <person name="Smith K.A."/>
            <person name="Strahan B.L."/>
            <person name="Failor K.C."/>
            <person name="Krebs J.E."/>
            <person name="Gale A.N."/>
            <person name="Do T.D."/>
            <person name="Sontag T.C."/>
            <person name="Batties A.M."/>
            <person name="Mistiszyn K."/>
            <person name="Newman J.D."/>
        </authorList>
    </citation>
    <scope>NUCLEOTIDE SEQUENCE [LARGE SCALE GENOMIC DNA]</scope>
    <source>
        <strain evidence="5 6">KM</strain>
    </source>
</reference>
<organism evidence="5 6">
    <name type="scientific">Chryseobacterium angstadtii</name>
    <dbReference type="NCBI Taxonomy" id="558151"/>
    <lineage>
        <taxon>Bacteria</taxon>
        <taxon>Pseudomonadati</taxon>
        <taxon>Bacteroidota</taxon>
        <taxon>Flavobacteriia</taxon>
        <taxon>Flavobacteriales</taxon>
        <taxon>Weeksellaceae</taxon>
        <taxon>Chryseobacterium group</taxon>
        <taxon>Chryseobacterium</taxon>
    </lineage>
</organism>
<dbReference type="PANTHER" id="PTHR30469">
    <property type="entry name" value="MULTIDRUG RESISTANCE PROTEIN MDTA"/>
    <property type="match status" value="1"/>
</dbReference>
<feature type="domain" description="CzcB-like barrel-sandwich hybrid" evidence="3">
    <location>
        <begin position="68"/>
        <end position="199"/>
    </location>
</feature>
<dbReference type="InterPro" id="IPR058647">
    <property type="entry name" value="BSH_CzcB-like"/>
</dbReference>
<dbReference type="Gene3D" id="2.40.30.170">
    <property type="match status" value="1"/>
</dbReference>
<dbReference type="Proteomes" id="UP000036261">
    <property type="component" value="Unassembled WGS sequence"/>
</dbReference>
<keyword evidence="6" id="KW-1185">Reference proteome</keyword>
<evidence type="ECO:0000313" key="6">
    <source>
        <dbReference type="Proteomes" id="UP000036261"/>
    </source>
</evidence>
<protein>
    <submittedName>
        <fullName evidence="5">RND transporter</fullName>
    </submittedName>
</protein>
<dbReference type="InterPro" id="IPR058792">
    <property type="entry name" value="Beta-barrel_RND_2"/>
</dbReference>